<feature type="transmembrane region" description="Helical" evidence="7">
    <location>
        <begin position="181"/>
        <end position="201"/>
    </location>
</feature>
<comment type="similarity">
    <text evidence="7">Belongs to the binding-protein-dependent transport system permease family.</text>
</comment>
<evidence type="ECO:0000256" key="3">
    <source>
        <dbReference type="ARBA" id="ARBA00022475"/>
    </source>
</evidence>
<evidence type="ECO:0000256" key="1">
    <source>
        <dbReference type="ARBA" id="ARBA00004651"/>
    </source>
</evidence>
<feature type="domain" description="ABC transmembrane type-1" evidence="8">
    <location>
        <begin position="77"/>
        <end position="308"/>
    </location>
</feature>
<dbReference type="EMBL" id="VBAO01000173">
    <property type="protein sequence ID" value="TMI81417.1"/>
    <property type="molecule type" value="Genomic_DNA"/>
</dbReference>
<dbReference type="PROSITE" id="PS50928">
    <property type="entry name" value="ABC_TM1"/>
    <property type="match status" value="1"/>
</dbReference>
<dbReference type="GO" id="GO:0005886">
    <property type="term" value="C:plasma membrane"/>
    <property type="evidence" value="ECO:0007669"/>
    <property type="project" value="UniProtKB-SubCell"/>
</dbReference>
<keyword evidence="5 7" id="KW-1133">Transmembrane helix</keyword>
<keyword evidence="4 7" id="KW-0812">Transmembrane</keyword>
<organism evidence="9 10">
    <name type="scientific">Candidatus Segetimicrobium genomatis</name>
    <dbReference type="NCBI Taxonomy" id="2569760"/>
    <lineage>
        <taxon>Bacteria</taxon>
        <taxon>Bacillati</taxon>
        <taxon>Candidatus Sysuimicrobiota</taxon>
        <taxon>Candidatus Sysuimicrobiia</taxon>
        <taxon>Candidatus Sysuimicrobiales</taxon>
        <taxon>Candidatus Segetimicrobiaceae</taxon>
        <taxon>Candidatus Segetimicrobium</taxon>
    </lineage>
</organism>
<keyword evidence="6 7" id="KW-0472">Membrane</keyword>
<accession>A0A537JCZ2</accession>
<feature type="transmembrane region" description="Helical" evidence="7">
    <location>
        <begin position="243"/>
        <end position="269"/>
    </location>
</feature>
<evidence type="ECO:0000256" key="2">
    <source>
        <dbReference type="ARBA" id="ARBA00022448"/>
    </source>
</evidence>
<evidence type="ECO:0000256" key="7">
    <source>
        <dbReference type="RuleBase" id="RU363032"/>
    </source>
</evidence>
<dbReference type="AlphaFoldDB" id="A0A537JCZ2"/>
<dbReference type="Gene3D" id="1.10.3720.10">
    <property type="entry name" value="MetI-like"/>
    <property type="match status" value="1"/>
</dbReference>
<proteinExistence type="inferred from homology"/>
<dbReference type="GO" id="GO:0071916">
    <property type="term" value="F:dipeptide transmembrane transporter activity"/>
    <property type="evidence" value="ECO:0007669"/>
    <property type="project" value="TreeGrafter"/>
</dbReference>
<evidence type="ECO:0000256" key="6">
    <source>
        <dbReference type="ARBA" id="ARBA00023136"/>
    </source>
</evidence>
<dbReference type="InterPro" id="IPR035906">
    <property type="entry name" value="MetI-like_sf"/>
</dbReference>
<keyword evidence="3" id="KW-1003">Cell membrane</keyword>
<dbReference type="PANTHER" id="PTHR43163:SF6">
    <property type="entry name" value="DIPEPTIDE TRANSPORT SYSTEM PERMEASE PROTEIN DPPB-RELATED"/>
    <property type="match status" value="1"/>
</dbReference>
<protein>
    <submittedName>
        <fullName evidence="9">ABC transporter permease</fullName>
    </submittedName>
</protein>
<evidence type="ECO:0000256" key="4">
    <source>
        <dbReference type="ARBA" id="ARBA00022692"/>
    </source>
</evidence>
<reference evidence="9 10" key="1">
    <citation type="journal article" date="2019" name="Nat. Microbiol.">
        <title>Mediterranean grassland soil C-N compound turnover is dependent on rainfall and depth, and is mediated by genomically divergent microorganisms.</title>
        <authorList>
            <person name="Diamond S."/>
            <person name="Andeer P.F."/>
            <person name="Li Z."/>
            <person name="Crits-Christoph A."/>
            <person name="Burstein D."/>
            <person name="Anantharaman K."/>
            <person name="Lane K.R."/>
            <person name="Thomas B.C."/>
            <person name="Pan C."/>
            <person name="Northen T.R."/>
            <person name="Banfield J.F."/>
        </authorList>
    </citation>
    <scope>NUCLEOTIDE SEQUENCE [LARGE SCALE GENOMIC DNA]</scope>
    <source>
        <strain evidence="9">NP_7</strain>
    </source>
</reference>
<dbReference type="InterPro" id="IPR000515">
    <property type="entry name" value="MetI-like"/>
</dbReference>
<feature type="transmembrane region" description="Helical" evidence="7">
    <location>
        <begin position="289"/>
        <end position="311"/>
    </location>
</feature>
<comment type="caution">
    <text evidence="9">The sequence shown here is derived from an EMBL/GenBank/DDBJ whole genome shotgun (WGS) entry which is preliminary data.</text>
</comment>
<gene>
    <name evidence="9" type="ORF">E6H04_06760</name>
</gene>
<evidence type="ECO:0000313" key="10">
    <source>
        <dbReference type="Proteomes" id="UP000320048"/>
    </source>
</evidence>
<dbReference type="Pfam" id="PF00528">
    <property type="entry name" value="BPD_transp_1"/>
    <property type="match status" value="1"/>
</dbReference>
<name>A0A537JCZ2_9BACT</name>
<sequence>MTLVTFVLTRVLPGSPIDQIASPMSTPAQRHALMVHYGLDRPLWEQYATYILGIGRGDLGTSFTTSQPVARDLERFFPATLELTTAAIVIATVIGVPLGLCGAVRRGSWVDHLVRIVAVVGVALPIFWLSLVLIYLMFYRWHLLPAPIGRLSPRITPPRVITGLLLIDSLLGRDGVAFADAAGHLLLPVTVLAFAAVAPLARITRTSTLDVLSSPHVQATRALGIPWRSIVWKYAFRNAMLPVLTMLAIVYGFLLGGSVLVETLFAWPGLGRYAFNAISGNDYPAVQGFILYATLIYIAIFILVDVLYAVLDPRVQT</sequence>
<dbReference type="Proteomes" id="UP000320048">
    <property type="component" value="Unassembled WGS sequence"/>
</dbReference>
<feature type="transmembrane region" description="Helical" evidence="7">
    <location>
        <begin position="83"/>
        <end position="104"/>
    </location>
</feature>
<keyword evidence="2 7" id="KW-0813">Transport</keyword>
<dbReference type="CDD" id="cd06261">
    <property type="entry name" value="TM_PBP2"/>
    <property type="match status" value="1"/>
</dbReference>
<dbReference type="PANTHER" id="PTHR43163">
    <property type="entry name" value="DIPEPTIDE TRANSPORT SYSTEM PERMEASE PROTEIN DPPB-RELATED"/>
    <property type="match status" value="1"/>
</dbReference>
<comment type="subcellular location">
    <subcellularLocation>
        <location evidence="1 7">Cell membrane</location>
        <topology evidence="1 7">Multi-pass membrane protein</topology>
    </subcellularLocation>
</comment>
<evidence type="ECO:0000313" key="9">
    <source>
        <dbReference type="EMBL" id="TMI81417.1"/>
    </source>
</evidence>
<feature type="transmembrane region" description="Helical" evidence="7">
    <location>
        <begin position="116"/>
        <end position="138"/>
    </location>
</feature>
<evidence type="ECO:0000256" key="5">
    <source>
        <dbReference type="ARBA" id="ARBA00022989"/>
    </source>
</evidence>
<dbReference type="SUPFAM" id="SSF161098">
    <property type="entry name" value="MetI-like"/>
    <property type="match status" value="1"/>
</dbReference>
<evidence type="ECO:0000259" key="8">
    <source>
        <dbReference type="PROSITE" id="PS50928"/>
    </source>
</evidence>